<reference evidence="1" key="1">
    <citation type="journal article" date="2023" name="G3 (Bethesda)">
        <title>A reference genome for the long-term kleptoplast-retaining sea slug Elysia crispata morphotype clarki.</title>
        <authorList>
            <person name="Eastman K.E."/>
            <person name="Pendleton A.L."/>
            <person name="Shaikh M.A."/>
            <person name="Suttiyut T."/>
            <person name="Ogas R."/>
            <person name="Tomko P."/>
            <person name="Gavelis G."/>
            <person name="Widhalm J.R."/>
            <person name="Wisecaver J.H."/>
        </authorList>
    </citation>
    <scope>NUCLEOTIDE SEQUENCE</scope>
    <source>
        <strain evidence="1">ECLA1</strain>
    </source>
</reference>
<dbReference type="EMBL" id="JAWDGP010002704">
    <property type="protein sequence ID" value="KAK3780593.1"/>
    <property type="molecule type" value="Genomic_DNA"/>
</dbReference>
<evidence type="ECO:0000313" key="2">
    <source>
        <dbReference type="Proteomes" id="UP001283361"/>
    </source>
</evidence>
<dbReference type="AlphaFoldDB" id="A0AAE1A3E3"/>
<dbReference type="Proteomes" id="UP001283361">
    <property type="component" value="Unassembled WGS sequence"/>
</dbReference>
<keyword evidence="2" id="KW-1185">Reference proteome</keyword>
<organism evidence="1 2">
    <name type="scientific">Elysia crispata</name>
    <name type="common">lettuce slug</name>
    <dbReference type="NCBI Taxonomy" id="231223"/>
    <lineage>
        <taxon>Eukaryota</taxon>
        <taxon>Metazoa</taxon>
        <taxon>Spiralia</taxon>
        <taxon>Lophotrochozoa</taxon>
        <taxon>Mollusca</taxon>
        <taxon>Gastropoda</taxon>
        <taxon>Heterobranchia</taxon>
        <taxon>Euthyneura</taxon>
        <taxon>Panpulmonata</taxon>
        <taxon>Sacoglossa</taxon>
        <taxon>Placobranchoidea</taxon>
        <taxon>Plakobranchidae</taxon>
        <taxon>Elysia</taxon>
    </lineage>
</organism>
<evidence type="ECO:0000313" key="1">
    <source>
        <dbReference type="EMBL" id="KAK3780593.1"/>
    </source>
</evidence>
<gene>
    <name evidence="1" type="ORF">RRG08_037531</name>
</gene>
<accession>A0AAE1A3E3</accession>
<comment type="caution">
    <text evidence="1">The sequence shown here is derived from an EMBL/GenBank/DDBJ whole genome shotgun (WGS) entry which is preliminary data.</text>
</comment>
<name>A0AAE1A3E3_9GAST</name>
<protein>
    <submittedName>
        <fullName evidence="1">Uncharacterized protein</fullName>
    </submittedName>
</protein>
<proteinExistence type="predicted"/>
<sequence>MSARKPSTDPCRALVSRRARPVRRQQKTILENSRRAKQLTDGGRQVITSPWRYKESRRCYASLASYVVGVSSVHQYDRDTRQPLRPMEIWGGFCTSGQEPDLEVRMYRADTNRFFKTRFPRGLKVKESCWRNRRSSVAVYRLRPQLF</sequence>